<accession>A0A7Y9URB2</accession>
<evidence type="ECO:0000313" key="3">
    <source>
        <dbReference type="EMBL" id="NYG60102.1"/>
    </source>
</evidence>
<feature type="region of interest" description="Disordered" evidence="1">
    <location>
        <begin position="213"/>
        <end position="246"/>
    </location>
</feature>
<reference evidence="3 4" key="1">
    <citation type="submission" date="2020-07" db="EMBL/GenBank/DDBJ databases">
        <title>Sequencing the genomes of 1000 actinobacteria strains.</title>
        <authorList>
            <person name="Klenk H.-P."/>
        </authorList>
    </citation>
    <scope>NUCLEOTIDE SEQUENCE [LARGE SCALE GENOMIC DNA]</scope>
    <source>
        <strain evidence="3 4">DSM 23819</strain>
    </source>
</reference>
<dbReference type="Proteomes" id="UP000540656">
    <property type="component" value="Unassembled WGS sequence"/>
</dbReference>
<evidence type="ECO:0000259" key="2">
    <source>
        <dbReference type="Pfam" id="PF10979"/>
    </source>
</evidence>
<proteinExistence type="predicted"/>
<protein>
    <recommendedName>
        <fullName evidence="2">DUF2786 domain-containing protein</fullName>
    </recommendedName>
</protein>
<sequence>MTADPTAPVLAKIRKLLAKAEDQAATQEEAELYTAKAAQLIADYGIDAALLAASVPGSDVVGDRIVVLDAPFGKDKAELLAEVAVLLRCRAVMRRERVDGATTHSIHLFGHESDLARTDLLFTSLLMQASTWLARTPVPAGEHKAAFRRSWLAGFRIAISRRLAQAESDAQREASARTSSSGVSTSLVLADRSALVVDAMTTAYPRLSTARARSLSGSGMPGGYAAGQRADLGGTRLRGAKRQLTR</sequence>
<dbReference type="RefSeq" id="WP_179503073.1">
    <property type="nucleotide sequence ID" value="NZ_JACCAA010000001.1"/>
</dbReference>
<name>A0A7Y9URB2_9ACTN</name>
<keyword evidence="4" id="KW-1185">Reference proteome</keyword>
<dbReference type="EMBL" id="JACCAA010000001">
    <property type="protein sequence ID" value="NYG60102.1"/>
    <property type="molecule type" value="Genomic_DNA"/>
</dbReference>
<feature type="domain" description="DUF2786" evidence="2">
    <location>
        <begin position="9"/>
        <end position="47"/>
    </location>
</feature>
<dbReference type="Pfam" id="PF10979">
    <property type="entry name" value="DUF2786"/>
    <property type="match status" value="1"/>
</dbReference>
<comment type="caution">
    <text evidence="3">The sequence shown here is derived from an EMBL/GenBank/DDBJ whole genome shotgun (WGS) entry which is preliminary data.</text>
</comment>
<evidence type="ECO:0000256" key="1">
    <source>
        <dbReference type="SAM" id="MobiDB-lite"/>
    </source>
</evidence>
<evidence type="ECO:0000313" key="4">
    <source>
        <dbReference type="Proteomes" id="UP000540656"/>
    </source>
</evidence>
<dbReference type="InterPro" id="IPR024498">
    <property type="entry name" value="DUF2786"/>
</dbReference>
<organism evidence="3 4">
    <name type="scientific">Nocardioides daedukensis</name>
    <dbReference type="NCBI Taxonomy" id="634462"/>
    <lineage>
        <taxon>Bacteria</taxon>
        <taxon>Bacillati</taxon>
        <taxon>Actinomycetota</taxon>
        <taxon>Actinomycetes</taxon>
        <taxon>Propionibacteriales</taxon>
        <taxon>Nocardioidaceae</taxon>
        <taxon>Nocardioides</taxon>
    </lineage>
</organism>
<gene>
    <name evidence="3" type="ORF">BJ980_003025</name>
</gene>
<dbReference type="AlphaFoldDB" id="A0A7Y9URB2"/>